<dbReference type="OMA" id="NVRYGIM"/>
<feature type="compositionally biased region" description="Basic and acidic residues" evidence="4">
    <location>
        <begin position="1432"/>
        <end position="1441"/>
    </location>
</feature>
<dbReference type="InterPro" id="IPR022075">
    <property type="entry name" value="Symplekin_C"/>
</dbReference>
<name>A0A8B7Y1S5_ACAPL</name>
<feature type="region of interest" description="Disordered" evidence="4">
    <location>
        <begin position="1180"/>
        <end position="1373"/>
    </location>
</feature>
<dbReference type="PANTHER" id="PTHR15245:SF20">
    <property type="entry name" value="SYMPLEKIN"/>
    <property type="match status" value="1"/>
</dbReference>
<comment type="subcellular location">
    <subcellularLocation>
        <location evidence="1">Nucleus</location>
    </subcellularLocation>
</comment>
<keyword evidence="2" id="KW-0507">mRNA processing</keyword>
<dbReference type="CTD" id="8189"/>
<dbReference type="Pfam" id="PF12295">
    <property type="entry name" value="Symplekin_C"/>
    <property type="match status" value="1"/>
</dbReference>
<feature type="domain" description="Symplekin/Pta1 N-terminal" evidence="5">
    <location>
        <begin position="125"/>
        <end position="341"/>
    </location>
</feature>
<dbReference type="InterPro" id="IPR021850">
    <property type="entry name" value="Symplekin/Pta1"/>
</dbReference>
<dbReference type="PANTHER" id="PTHR15245">
    <property type="entry name" value="SYMPLEKIN-RELATED"/>
    <property type="match status" value="1"/>
</dbReference>
<evidence type="ECO:0000313" key="7">
    <source>
        <dbReference type="Proteomes" id="UP000694845"/>
    </source>
</evidence>
<dbReference type="InterPro" id="IPR011989">
    <property type="entry name" value="ARM-like"/>
</dbReference>
<feature type="region of interest" description="Disordered" evidence="4">
    <location>
        <begin position="1378"/>
        <end position="1397"/>
    </location>
</feature>
<evidence type="ECO:0000256" key="3">
    <source>
        <dbReference type="ARBA" id="ARBA00023242"/>
    </source>
</evidence>
<dbReference type="InterPro" id="IPR032460">
    <property type="entry name" value="Symplekin/Pta1_N"/>
</dbReference>
<evidence type="ECO:0000313" key="8">
    <source>
        <dbReference type="RefSeq" id="XP_022085906.1"/>
    </source>
</evidence>
<dbReference type="SUPFAM" id="SSF48371">
    <property type="entry name" value="ARM repeat"/>
    <property type="match status" value="1"/>
</dbReference>
<dbReference type="KEGG" id="aplc:110976711"/>
<dbReference type="Gene3D" id="1.25.10.10">
    <property type="entry name" value="Leucine-rich Repeat Variant"/>
    <property type="match status" value="1"/>
</dbReference>
<accession>A0A8B7Y1S5</accession>
<dbReference type="OrthoDB" id="331600at2759"/>
<dbReference type="GeneID" id="110976711"/>
<keyword evidence="7" id="KW-1185">Reference proteome</keyword>
<organism evidence="7 8">
    <name type="scientific">Acanthaster planci</name>
    <name type="common">Crown-of-thorns starfish</name>
    <dbReference type="NCBI Taxonomy" id="133434"/>
    <lineage>
        <taxon>Eukaryota</taxon>
        <taxon>Metazoa</taxon>
        <taxon>Echinodermata</taxon>
        <taxon>Eleutherozoa</taxon>
        <taxon>Asterozoa</taxon>
        <taxon>Asteroidea</taxon>
        <taxon>Valvatacea</taxon>
        <taxon>Valvatida</taxon>
        <taxon>Acanthasteridae</taxon>
        <taxon>Acanthaster</taxon>
    </lineage>
</organism>
<feature type="compositionally biased region" description="Basic and acidic residues" evidence="4">
    <location>
        <begin position="1412"/>
        <end position="1423"/>
    </location>
</feature>
<sequence>MDSERSRRSIASQYFMDEDSTTADMAEGINTSDRVIDLINQTHLLTKDSQKIANLKHVQELIVHKDPTLLDNFLDEVLQFQHDKSADVRKFVVGFIEEACKKDNDMLCSVIPHLNMMLSDSAQHVAVIKKVILCSMQLYKIALKWLVNARTFGEEMEAVWDQIQEIKRKVFIMLDSENDGIRTHSTKYMESLILVESARVAGSEIPKKPEADISLDQIPEEHGLLKREELEKDGLHAFELLLDLLASPSITSVNLMACMGSLTTIAKQRPQFMARVIQAFETLHVNLPPTLAKSQVSSVRKHLKMQLLNLLKHPSSVSLHSNITTLLTDLGASEAEISKHMPKVRESFKRPRPADDEGSSNSKKPKTTTVKTIQQVMDEDEMGRETPLHPTLLPSMPSTSKATIQAPAKISVVDLLAEELTPLLQNVENVANLVLISMVTLPETMPPQFQASYTPIAAAGTDSQISHLARMMSSQFATAGIKPQNMEMLEQEEEAADKENKSAVTQKPTGIPVLGEAEEDTGRKKSGLSFQAPVGVPKPRARMKQFKLSDVTVPLEQMVANKLVSGAVSRIITSEKMSQQGGASQARIKILVGLVSQFSEMSQQGGASQARIKILVGLVSQFSGDLFPMLKDHVLEDLRSRSELAFAWLYQEYSSYQGYMPRYLDQEVSMNRYDKLLCAMLMALLDRPDQRDGLFTRLVMEAPVITERAVKVIRKFCEDETHFFTGMHALRELILKRPADIQRYLQELLELTFHERTEVRSQATQYVKRLYERQDLKETIEEFASKCLHYLLSDVPNPSLVSRTSEGGEGGSDWTEASIKLCLHLYLALLPSNHKLIHELATVYVATSALIKRTVLRVLEAPVRGMGMSSPELLLLVENCPKGAETLVTRMLHILTDKAPPSQDLVKRVRDLYLKRVSDVRFLIPVLIGLEKKEVIAALPKLIKLNPIVVKEVFHRLLMSHQGDNSAGQSPLTPAELLIALHNIDTSKCDIKSIIKATSLCFNEKAIYTQEVLAVVMQQLMEQGTVPTLLMRTVIQSLGMYPRLSGFVMNILQRLIVKQVWNLPKVWEGFVKCCERTKPQSFQVLLQLPAEQLKNVFEMSPDMRAPMLAHVQTFTPHQQAHIPPPIMTVLETDPLAEKKKMEEEERKKREEELRIKMEAEEKQKEEERLLQEKLAEERRKQEQLKKEAAEKAAKEKAEKLKAQREAEEKKRKEAEEKLARERQEKMRAEQEASLKAAREAGERVAREARERREKREAAREAGIKAAMEAKEKKEKMEAEERARRQEEQQKAALARQEEMEKKKQEEEQKKQEEIKRKEEEALKREEEERRQQEEQKSRQEEENKKREEETLKQEEEKIRQEVEAEKKRQEELEAERRIKEQIQEDQEMQEMVTVKQEPDELKEFEAAAHQEMPLKIKQEKPDQEAQEATVDTEFKIKKEVEDYPEQEAVENPFQETVEDESQSSNPVASAELESEDTGDGSVQSEMPSPAGRGRGRGRGGRGRGRGAKKTATPSPSGTRKSTRKKN</sequence>
<evidence type="ECO:0000256" key="4">
    <source>
        <dbReference type="SAM" id="MobiDB-lite"/>
    </source>
</evidence>
<dbReference type="InterPro" id="IPR016024">
    <property type="entry name" value="ARM-type_fold"/>
</dbReference>
<dbReference type="Pfam" id="PF11935">
    <property type="entry name" value="SYMPK_PTA1_N"/>
    <property type="match status" value="1"/>
</dbReference>
<feature type="region of interest" description="Disordered" evidence="4">
    <location>
        <begin position="1412"/>
        <end position="1526"/>
    </location>
</feature>
<evidence type="ECO:0000256" key="1">
    <source>
        <dbReference type="ARBA" id="ARBA00004123"/>
    </source>
</evidence>
<evidence type="ECO:0000256" key="2">
    <source>
        <dbReference type="ARBA" id="ARBA00022664"/>
    </source>
</evidence>
<feature type="compositionally biased region" description="Polar residues" evidence="4">
    <location>
        <begin position="359"/>
        <end position="370"/>
    </location>
</feature>
<dbReference type="Proteomes" id="UP000694845">
    <property type="component" value="Unplaced"/>
</dbReference>
<protein>
    <submittedName>
        <fullName evidence="8">Symplekin-like</fullName>
    </submittedName>
</protein>
<gene>
    <name evidence="8" type="primary">LOC110976711</name>
</gene>
<feature type="compositionally biased region" description="Basic and acidic residues" evidence="4">
    <location>
        <begin position="340"/>
        <end position="355"/>
    </location>
</feature>
<feature type="region of interest" description="Disordered" evidence="4">
    <location>
        <begin position="340"/>
        <end position="370"/>
    </location>
</feature>
<feature type="domain" description="Symplekin C-terminal" evidence="6">
    <location>
        <begin position="919"/>
        <end position="1098"/>
    </location>
</feature>
<keyword evidence="3" id="KW-0539">Nucleus</keyword>
<evidence type="ECO:0000259" key="5">
    <source>
        <dbReference type="Pfam" id="PF11935"/>
    </source>
</evidence>
<reference evidence="8" key="1">
    <citation type="submission" date="2025-08" db="UniProtKB">
        <authorList>
            <consortium name="RefSeq"/>
        </authorList>
    </citation>
    <scope>IDENTIFICATION</scope>
</reference>
<evidence type="ECO:0000259" key="6">
    <source>
        <dbReference type="Pfam" id="PF12295"/>
    </source>
</evidence>
<dbReference type="GO" id="GO:0005847">
    <property type="term" value="C:mRNA cleavage and polyadenylation specificity factor complex"/>
    <property type="evidence" value="ECO:0007669"/>
    <property type="project" value="TreeGrafter"/>
</dbReference>
<feature type="compositionally biased region" description="Basic residues" evidence="4">
    <location>
        <begin position="1493"/>
        <end position="1508"/>
    </location>
</feature>
<dbReference type="GO" id="GO:0006397">
    <property type="term" value="P:mRNA processing"/>
    <property type="evidence" value="ECO:0007669"/>
    <property type="project" value="UniProtKB-KW"/>
</dbReference>
<dbReference type="RefSeq" id="XP_022085906.1">
    <property type="nucleotide sequence ID" value="XM_022230214.1"/>
</dbReference>
<proteinExistence type="predicted"/>